<feature type="region of interest" description="Disordered" evidence="1">
    <location>
        <begin position="1"/>
        <end position="55"/>
    </location>
</feature>
<dbReference type="InterPro" id="IPR039258">
    <property type="entry name" value="ZNF511"/>
</dbReference>
<evidence type="ECO:0000256" key="1">
    <source>
        <dbReference type="SAM" id="MobiDB-lite"/>
    </source>
</evidence>
<feature type="compositionally biased region" description="Low complexity" evidence="1">
    <location>
        <begin position="13"/>
        <end position="27"/>
    </location>
</feature>
<reference evidence="2 3" key="1">
    <citation type="submission" date="2024-01" db="EMBL/GenBank/DDBJ databases">
        <title>Comparative genomics of Cryptococcus and Kwoniella reveals pathogenesis evolution and contrasting modes of karyotype evolution via chromosome fusion or intercentromeric recombination.</title>
        <authorList>
            <person name="Coelho M.A."/>
            <person name="David-Palma M."/>
            <person name="Shea T."/>
            <person name="Bowers K."/>
            <person name="McGinley-Smith S."/>
            <person name="Mohammad A.W."/>
            <person name="Gnirke A."/>
            <person name="Yurkov A.M."/>
            <person name="Nowrousian M."/>
            <person name="Sun S."/>
            <person name="Cuomo C.A."/>
            <person name="Heitman J."/>
        </authorList>
    </citation>
    <scope>NUCLEOTIDE SEQUENCE [LARGE SCALE GENOMIC DNA]</scope>
    <source>
        <strain evidence="2 3">PYCC6329</strain>
    </source>
</reference>
<evidence type="ECO:0008006" key="4">
    <source>
        <dbReference type="Google" id="ProtNLM"/>
    </source>
</evidence>
<dbReference type="AlphaFoldDB" id="A0AAX4KJ27"/>
<name>A0AAX4KJ27_9TREE</name>
<sequence>MDIYQTRSKRARSQSSSSSSSCSSSSRGEITSTYQTPSPPPKFHKGPSSPNEATKPFLCVLPPTCSQPGTSTSYSSQEELDRHQHTFHKWICHVPIRDREFASPDEQVPEGFIGGRMNKGKRMKECLKVFPDERLLEIHHTEVHDPITRQKKDNGQRIFECFLDPNQCGRKFKDPKKRRRHMVDKHHYPSNYFFGITNHGINAIVQEDGLAMSLIRPRRDLQPHKDTVTSQNDPNGHTPSTSLDNDHHSIARDDKAQEVDMDDLTSIMESSLTFIPRGVRRAAKAKEKVMEIEPGA</sequence>
<dbReference type="KEGG" id="ker:91102931"/>
<dbReference type="PANTHER" id="PTHR21354:SF0">
    <property type="entry name" value="ZINC FINGER PROTEIN 511"/>
    <property type="match status" value="1"/>
</dbReference>
<feature type="region of interest" description="Disordered" evidence="1">
    <location>
        <begin position="220"/>
        <end position="249"/>
    </location>
</feature>
<evidence type="ECO:0000313" key="2">
    <source>
        <dbReference type="EMBL" id="WWD06044.1"/>
    </source>
</evidence>
<proteinExistence type="predicted"/>
<gene>
    <name evidence="2" type="ORF">V865_004129</name>
</gene>
<organism evidence="2 3">
    <name type="scientific">Kwoniella europaea PYCC6329</name>
    <dbReference type="NCBI Taxonomy" id="1423913"/>
    <lineage>
        <taxon>Eukaryota</taxon>
        <taxon>Fungi</taxon>
        <taxon>Dikarya</taxon>
        <taxon>Basidiomycota</taxon>
        <taxon>Agaricomycotina</taxon>
        <taxon>Tremellomycetes</taxon>
        <taxon>Tremellales</taxon>
        <taxon>Cryptococcaceae</taxon>
        <taxon>Kwoniella</taxon>
    </lineage>
</organism>
<dbReference type="GeneID" id="91102931"/>
<feature type="compositionally biased region" description="Polar residues" evidence="1">
    <location>
        <begin position="228"/>
        <end position="243"/>
    </location>
</feature>
<protein>
    <recommendedName>
        <fullName evidence="4">C2H2-type domain-containing protein</fullName>
    </recommendedName>
</protein>
<accession>A0AAX4KJ27</accession>
<dbReference type="PANTHER" id="PTHR21354">
    <property type="entry name" value="ZINC FINGER PROTEIN 511"/>
    <property type="match status" value="1"/>
</dbReference>
<dbReference type="EMBL" id="CP144089">
    <property type="protein sequence ID" value="WWD06044.1"/>
    <property type="molecule type" value="Genomic_DNA"/>
</dbReference>
<evidence type="ECO:0000313" key="3">
    <source>
        <dbReference type="Proteomes" id="UP001358614"/>
    </source>
</evidence>
<dbReference type="RefSeq" id="XP_066084011.1">
    <property type="nucleotide sequence ID" value="XM_066227914.1"/>
</dbReference>
<dbReference type="Proteomes" id="UP001358614">
    <property type="component" value="Chromosome 1"/>
</dbReference>
<keyword evidence="3" id="KW-1185">Reference proteome</keyword>